<dbReference type="EC" id="2.4.1.11" evidence="3"/>
<evidence type="ECO:0000259" key="1">
    <source>
        <dbReference type="Pfam" id="PF00534"/>
    </source>
</evidence>
<accession>A0A376DQ03</accession>
<organism evidence="3 4">
    <name type="scientific">Edwardsiella hoshinae</name>
    <dbReference type="NCBI Taxonomy" id="93378"/>
    <lineage>
        <taxon>Bacteria</taxon>
        <taxon>Pseudomonadati</taxon>
        <taxon>Pseudomonadota</taxon>
        <taxon>Gammaproteobacteria</taxon>
        <taxon>Enterobacterales</taxon>
        <taxon>Hafniaceae</taxon>
        <taxon>Edwardsiella</taxon>
    </lineage>
</organism>
<feature type="domain" description="Glycosyl transferase family 1" evidence="1">
    <location>
        <begin position="199"/>
        <end position="334"/>
    </location>
</feature>
<protein>
    <submittedName>
        <fullName evidence="3">Glycogen synthase</fullName>
        <ecNumber evidence="3">2.4.1.11</ecNumber>
    </submittedName>
</protein>
<dbReference type="Proteomes" id="UP000255248">
    <property type="component" value="Unassembled WGS sequence"/>
</dbReference>
<dbReference type="Pfam" id="PF13439">
    <property type="entry name" value="Glyco_transf_4"/>
    <property type="match status" value="1"/>
</dbReference>
<dbReference type="RefSeq" id="WP_051355218.1">
    <property type="nucleotide sequence ID" value="NZ_CP065626.1"/>
</dbReference>
<dbReference type="OrthoDB" id="9795746at2"/>
<dbReference type="GO" id="GO:0004373">
    <property type="term" value="F:alpha-1,4-glucan glucosyltransferase (UDP-glucose donor) activity"/>
    <property type="evidence" value="ECO:0007669"/>
    <property type="project" value="UniProtKB-EC"/>
</dbReference>
<dbReference type="AlphaFoldDB" id="A0A376DQ03"/>
<reference evidence="3 4" key="1">
    <citation type="submission" date="2018-06" db="EMBL/GenBank/DDBJ databases">
        <authorList>
            <consortium name="Pathogen Informatics"/>
            <person name="Doyle S."/>
        </authorList>
    </citation>
    <scope>NUCLEOTIDE SEQUENCE [LARGE SCALE GENOMIC DNA]</scope>
    <source>
        <strain evidence="3 4">NCTC12121</strain>
    </source>
</reference>
<name>A0A376DQ03_9GAMM</name>
<dbReference type="STRING" id="93378.A9798_16440"/>
<proteinExistence type="predicted"/>
<gene>
    <name evidence="3" type="ORF">NCTC12121_03410</name>
</gene>
<sequence length="420" mass="47497">MNNNSSMAYHIVHLIDLRNVGGVETMFCDFLRYATQAYPHMQHTLVMEHQDIAAALRPRLQGLPQVHLRPIKRYGRFNLPNRPKFFRAWNRLHIIHQSHPDVILIWNQFTEWHLSSAYTARYLASCPVVYYEHGMSWYQHTPSLPTRFFAQVTHCLAVSHACKRMLELKHHVSQPIDIEFNAPRQLPLSHATKPIRTVGQPIIFGSAGRLVPLKCLGLLLLTSQELQRRAIPHHCYIAGVGKEADYLARLRATLKVEKNTTLMGFVSNMDIFYKQLDLYLCPSMHETASLTALEAGTYGIPTITSNIDGLPETVRHQHTGLCLTPTLSVQQYADLCGASINFAPLVYDPLHDCLTPPQILSPQQLADSIEYLYHHPEVYQRLSEGAREHAAASRDFAALADALCQRLGALAQETTMLGTP</sequence>
<dbReference type="InterPro" id="IPR001296">
    <property type="entry name" value="Glyco_trans_1"/>
</dbReference>
<keyword evidence="3" id="KW-0808">Transferase</keyword>
<feature type="domain" description="Glycosyltransferase subfamily 4-like N-terminal" evidence="2">
    <location>
        <begin position="20"/>
        <end position="176"/>
    </location>
</feature>
<dbReference type="Gene3D" id="3.40.50.2000">
    <property type="entry name" value="Glycogen Phosphorylase B"/>
    <property type="match status" value="2"/>
</dbReference>
<dbReference type="InterPro" id="IPR050194">
    <property type="entry name" value="Glycosyltransferase_grp1"/>
</dbReference>
<dbReference type="InterPro" id="IPR028098">
    <property type="entry name" value="Glyco_trans_4-like_N"/>
</dbReference>
<dbReference type="SUPFAM" id="SSF53756">
    <property type="entry name" value="UDP-Glycosyltransferase/glycogen phosphorylase"/>
    <property type="match status" value="1"/>
</dbReference>
<dbReference type="EMBL" id="UFXZ01000001">
    <property type="protein sequence ID" value="STC92207.1"/>
    <property type="molecule type" value="Genomic_DNA"/>
</dbReference>
<keyword evidence="3" id="KW-0328">Glycosyltransferase</keyword>
<evidence type="ECO:0000259" key="2">
    <source>
        <dbReference type="Pfam" id="PF13439"/>
    </source>
</evidence>
<dbReference type="PANTHER" id="PTHR45947">
    <property type="entry name" value="SULFOQUINOVOSYL TRANSFERASE SQD2"/>
    <property type="match status" value="1"/>
</dbReference>
<dbReference type="Pfam" id="PF00534">
    <property type="entry name" value="Glycos_transf_1"/>
    <property type="match status" value="1"/>
</dbReference>
<dbReference type="PANTHER" id="PTHR45947:SF3">
    <property type="entry name" value="SULFOQUINOVOSYL TRANSFERASE SQD2"/>
    <property type="match status" value="1"/>
</dbReference>
<evidence type="ECO:0000313" key="4">
    <source>
        <dbReference type="Proteomes" id="UP000255248"/>
    </source>
</evidence>
<evidence type="ECO:0000313" key="3">
    <source>
        <dbReference type="EMBL" id="STC92207.1"/>
    </source>
</evidence>